<dbReference type="RefSeq" id="WP_342388744.1">
    <property type="nucleotide sequence ID" value="NZ_CP138333.2"/>
</dbReference>
<protein>
    <recommendedName>
        <fullName evidence="3">Asparagine synthase (Glutamine-hydrolysing)</fullName>
    </recommendedName>
</protein>
<evidence type="ECO:0000313" key="1">
    <source>
        <dbReference type="EMBL" id="WZX30225.1"/>
    </source>
</evidence>
<reference evidence="2" key="1">
    <citation type="submission" date="2023-10" db="EMBL/GenBank/DDBJ databases">
        <title>Genome analysis and identification of Salinococcus sp. Bachu38 nov., a PGPR from the rhizosphere of Tamarix.</title>
        <authorList>
            <person name="Liang Z."/>
            <person name="Zhang X."/>
            <person name="Jia J."/>
            <person name="Chen X."/>
            <person name="Wang Y."/>
            <person name="Wang Q."/>
            <person name="Wang R."/>
        </authorList>
    </citation>
    <scope>NUCLEOTIDE SEQUENCE [LARGE SCALE GENOMIC DNA]</scope>
    <source>
        <strain evidence="2">Bachu38</strain>
    </source>
</reference>
<organism evidence="1 2">
    <name type="scientific">Salinicoccus bachuensis</name>
    <dbReference type="NCBI Taxonomy" id="3136731"/>
    <lineage>
        <taxon>Bacteria</taxon>
        <taxon>Bacillati</taxon>
        <taxon>Bacillota</taxon>
        <taxon>Bacilli</taxon>
        <taxon>Bacillales</taxon>
        <taxon>Staphylococcaceae</taxon>
        <taxon>Salinicoccus</taxon>
    </lineage>
</organism>
<name>A0ABZ3CJR0_9STAP</name>
<proteinExistence type="predicted"/>
<dbReference type="Gene3D" id="3.40.50.620">
    <property type="entry name" value="HUPs"/>
    <property type="match status" value="1"/>
</dbReference>
<evidence type="ECO:0000313" key="2">
    <source>
        <dbReference type="Proteomes" id="UP001455384"/>
    </source>
</evidence>
<dbReference type="InterPro" id="IPR014729">
    <property type="entry name" value="Rossmann-like_a/b/a_fold"/>
</dbReference>
<dbReference type="SUPFAM" id="SSF52402">
    <property type="entry name" value="Adenine nucleotide alpha hydrolases-like"/>
    <property type="match status" value="1"/>
</dbReference>
<accession>A0ABZ3CJR0</accession>
<keyword evidence="2" id="KW-1185">Reference proteome</keyword>
<evidence type="ECO:0008006" key="3">
    <source>
        <dbReference type="Google" id="ProtNLM"/>
    </source>
</evidence>
<dbReference type="EMBL" id="CP138333">
    <property type="protein sequence ID" value="WZX30225.1"/>
    <property type="molecule type" value="Genomic_DNA"/>
</dbReference>
<gene>
    <name evidence="1" type="ORF">RQP18_03315</name>
</gene>
<sequence length="647" mass="77187">MAVVKLYQFGYAFSDYELRNIPDHFKKIDILKKYNYYYDSEIDLYSLERKNCFIIVNGHFVYVDANQVLPEDEVMNRLLDVYFENYEAFLSMIDHMAGRYVIIIGDTRHVNVYPDAINTRSTYFATDRNIMASHVNLIAENGSYEKVELYDEVPRLNNILLHTPYENIKSLIPNHTLDFNLKTLTRFFPRKNNRYKLMDNEEKLKLIEVFWKKQLDQYFKKYDDFVLSLSGGNDSRVTLAMVKEHMDDIAFFTFGTSVEEIDQSDRSARIYEKDKLIVQQMLENIDLDHTFYYFDDDPKTIDQDDLDILERNSLHTLTQKTLPYLQSFFRSKNMMHIRTNLLELARAKFLQPYQNNELNASRKRFKKTFHKYVNDSNESHFNHLFDAFVTETNFGVGIYDYHILDIHYWEIYIGRWYAEVLNSQDSIYNTISPFNHRAMIDVSLSFSYKQRVDNFLSRELINRNYPMLNFYGINNIKNLYEQNKEENSEKNLIFDEFYTYNPKTRIKVTKKNAQNSFFLEKDELYKSAYAETSLYFDKEYGIAEIDLLNQYSSTKHKNYMRYEVYVNDNLMLYEDVSAWQLANNIVLTNLAQGDVIRIRVRALRDVATKAWEKASRISVRKFNTVKKEDEFDRRVYCNSPFSSILGN</sequence>
<dbReference type="Proteomes" id="UP001455384">
    <property type="component" value="Chromosome"/>
</dbReference>